<reference evidence="1" key="1">
    <citation type="submission" date="2015-07" db="EMBL/GenBank/DDBJ databases">
        <title>Transcriptome Assembly of Anthurium amnicola.</title>
        <authorList>
            <person name="Suzuki J."/>
        </authorList>
    </citation>
    <scope>NUCLEOTIDE SEQUENCE</scope>
</reference>
<sequence>EWCRRLFLLQDETLQGLRDEEWCRYPPPLLGRTGSLAMSADEVRKANFPAKVLLVLDDEMMLNGGQDGRKNQIKQIRNITKAATTKRKREIGDYSERERGKKTMVVSEVGKRTIEVDCCPAATAVGLFLSLLFLVPFQVPRDFSHQPQSLHFLWP</sequence>
<feature type="non-terminal residue" evidence="1">
    <location>
        <position position="1"/>
    </location>
</feature>
<organism evidence="1">
    <name type="scientific">Anthurium amnicola</name>
    <dbReference type="NCBI Taxonomy" id="1678845"/>
    <lineage>
        <taxon>Eukaryota</taxon>
        <taxon>Viridiplantae</taxon>
        <taxon>Streptophyta</taxon>
        <taxon>Embryophyta</taxon>
        <taxon>Tracheophyta</taxon>
        <taxon>Spermatophyta</taxon>
        <taxon>Magnoliopsida</taxon>
        <taxon>Liliopsida</taxon>
        <taxon>Araceae</taxon>
        <taxon>Pothoideae</taxon>
        <taxon>Potheae</taxon>
        <taxon>Anthurium</taxon>
    </lineage>
</organism>
<dbReference type="EMBL" id="GDJX01025260">
    <property type="protein sequence ID" value="JAT42676.1"/>
    <property type="molecule type" value="Transcribed_RNA"/>
</dbReference>
<proteinExistence type="predicted"/>
<protein>
    <submittedName>
        <fullName evidence="1">Meiotic recombination protein REC104</fullName>
    </submittedName>
</protein>
<name>A0A1D1XJX9_9ARAE</name>
<evidence type="ECO:0000313" key="1">
    <source>
        <dbReference type="EMBL" id="JAT42676.1"/>
    </source>
</evidence>
<accession>A0A1D1XJX9</accession>
<gene>
    <name evidence="1" type="primary">REC104_1</name>
    <name evidence="1" type="ORF">g.112792</name>
</gene>
<dbReference type="AlphaFoldDB" id="A0A1D1XJX9"/>